<evidence type="ECO:0000256" key="2">
    <source>
        <dbReference type="ARBA" id="ARBA00022448"/>
    </source>
</evidence>
<name>H1YY08_9EURY</name>
<evidence type="ECO:0000256" key="4">
    <source>
        <dbReference type="ARBA" id="ARBA00022840"/>
    </source>
</evidence>
<dbReference type="GO" id="GO:0042626">
    <property type="term" value="F:ATPase-coupled transmembrane transporter activity"/>
    <property type="evidence" value="ECO:0007669"/>
    <property type="project" value="TreeGrafter"/>
</dbReference>
<dbReference type="InParanoid" id="H1YY08"/>
<organism evidence="7 8">
    <name type="scientific">Methanoplanus limicola DSM 2279</name>
    <dbReference type="NCBI Taxonomy" id="937775"/>
    <lineage>
        <taxon>Archaea</taxon>
        <taxon>Methanobacteriati</taxon>
        <taxon>Methanobacteriota</taxon>
        <taxon>Stenosarchaea group</taxon>
        <taxon>Methanomicrobia</taxon>
        <taxon>Methanomicrobiales</taxon>
        <taxon>Methanomicrobiaceae</taxon>
        <taxon>Methanoplanus</taxon>
    </lineage>
</organism>
<gene>
    <name evidence="7" type="ORF">Metlim_2910</name>
</gene>
<keyword evidence="8" id="KW-1185">Reference proteome</keyword>
<dbReference type="EMBL" id="CM001436">
    <property type="protein sequence ID" value="EHQ36943.1"/>
    <property type="molecule type" value="Genomic_DNA"/>
</dbReference>
<dbReference type="GO" id="GO:0016887">
    <property type="term" value="F:ATP hydrolysis activity"/>
    <property type="evidence" value="ECO:0007669"/>
    <property type="project" value="InterPro"/>
</dbReference>
<evidence type="ECO:0000256" key="5">
    <source>
        <dbReference type="ARBA" id="ARBA00025157"/>
    </source>
</evidence>
<sequence>MLSVKRKDNPLILVESLSYSYPRSLSERKKEAISGVSLEIMRGERVVLTGPSGSGKSTLIQTFIGLIPHSGHGKIKGRVFVDGLDTSGTTIQNLSGIVGFVFQDPDYQIVSNEVDSEIAFGPEQSGISPEEIEERIAGVSAVLNITHLRGREISELSWGERQKVAIASVLVMRPAIIVLDEPLSGLDTASAASLLKNLRTVSDEWDIAVVIVEHRLDLLAGFMDRVIVMDDGRVVYDGPVADFSGKSDVSDISLLSGTEGFKADSGEVSGSPDCSPVLEAVDLCYTYPRSKRPALISVNASFYPGEAVFVCGPNGSGKSTFIKHLNGLLIPDSGCVRLFGEDIAGRTVSENAHYIALLGQHADYQLFEETIEAELAFGPRNLGMDKRAIDNSVDETMKLMNISHLGRKGRPLKLSMGEKQRVAMAGHMIMDTPIVVLDEPTLGLDKVLKMHLASTINDLKGRGKTFIIITHDMEFARLCADRYLRFENGCLAGGDS</sequence>
<evidence type="ECO:0000256" key="3">
    <source>
        <dbReference type="ARBA" id="ARBA00022741"/>
    </source>
</evidence>
<dbReference type="InterPro" id="IPR050095">
    <property type="entry name" value="ECF_ABC_transporter_ATP-bd"/>
</dbReference>
<comment type="function">
    <text evidence="5">Probably part of an ABC transporter complex. Responsible for energy coupling to the transport system.</text>
</comment>
<dbReference type="Pfam" id="PF00005">
    <property type="entry name" value="ABC_tran"/>
    <property type="match status" value="2"/>
</dbReference>
<dbReference type="PANTHER" id="PTHR43553">
    <property type="entry name" value="HEAVY METAL TRANSPORTER"/>
    <property type="match status" value="1"/>
</dbReference>
<dbReference type="PROSITE" id="PS50893">
    <property type="entry name" value="ABC_TRANSPORTER_2"/>
    <property type="match status" value="2"/>
</dbReference>
<dbReference type="InterPro" id="IPR003439">
    <property type="entry name" value="ABC_transporter-like_ATP-bd"/>
</dbReference>
<evidence type="ECO:0000259" key="6">
    <source>
        <dbReference type="PROSITE" id="PS50893"/>
    </source>
</evidence>
<evidence type="ECO:0000256" key="1">
    <source>
        <dbReference type="ARBA" id="ARBA00004236"/>
    </source>
</evidence>
<keyword evidence="4" id="KW-0067">ATP-binding</keyword>
<dbReference type="STRING" id="937775.Metlim_2910"/>
<dbReference type="SUPFAM" id="SSF52540">
    <property type="entry name" value="P-loop containing nucleoside triphosphate hydrolases"/>
    <property type="match status" value="2"/>
</dbReference>
<reference evidence="7 8" key="1">
    <citation type="submission" date="2011-10" db="EMBL/GenBank/DDBJ databases">
        <title>The Improved High-Quality Draft genome of Methanoplanus limicola DSM 2279.</title>
        <authorList>
            <consortium name="US DOE Joint Genome Institute (JGI-PGF)"/>
            <person name="Lucas S."/>
            <person name="Copeland A."/>
            <person name="Lapidus A."/>
            <person name="Glavina del Rio T."/>
            <person name="Dalin E."/>
            <person name="Tice H."/>
            <person name="Bruce D."/>
            <person name="Goodwin L."/>
            <person name="Pitluck S."/>
            <person name="Peters L."/>
            <person name="Mikhailova N."/>
            <person name="Lu M."/>
            <person name="Kyrpides N."/>
            <person name="Mavromatis K."/>
            <person name="Ivanova N."/>
            <person name="Markowitz V."/>
            <person name="Cheng J.-F."/>
            <person name="Hugenholtz P."/>
            <person name="Woyke T."/>
            <person name="Wu D."/>
            <person name="Wirth R."/>
            <person name="Brambilla E.-M."/>
            <person name="Klenk H.-P."/>
            <person name="Eisen J.A."/>
        </authorList>
    </citation>
    <scope>NUCLEOTIDE SEQUENCE [LARGE SCALE GENOMIC DNA]</scope>
    <source>
        <strain evidence="7 8">DSM 2279</strain>
    </source>
</reference>
<evidence type="ECO:0000313" key="8">
    <source>
        <dbReference type="Proteomes" id="UP000005741"/>
    </source>
</evidence>
<keyword evidence="2" id="KW-0813">Transport</keyword>
<keyword evidence="3" id="KW-0547">Nucleotide-binding</keyword>
<dbReference type="CDD" id="cd03225">
    <property type="entry name" value="ABC_cobalt_CbiO_domain1"/>
    <property type="match status" value="2"/>
</dbReference>
<dbReference type="InterPro" id="IPR003593">
    <property type="entry name" value="AAA+_ATPase"/>
</dbReference>
<dbReference type="InterPro" id="IPR015856">
    <property type="entry name" value="ABC_transpr_CbiO/EcfA_su"/>
</dbReference>
<dbReference type="GO" id="GO:0005524">
    <property type="term" value="F:ATP binding"/>
    <property type="evidence" value="ECO:0007669"/>
    <property type="project" value="UniProtKB-KW"/>
</dbReference>
<proteinExistence type="predicted"/>
<accession>H1YY08</accession>
<dbReference type="Gene3D" id="3.40.50.300">
    <property type="entry name" value="P-loop containing nucleotide triphosphate hydrolases"/>
    <property type="match status" value="2"/>
</dbReference>
<feature type="domain" description="ABC transporter" evidence="6">
    <location>
        <begin position="12"/>
        <end position="256"/>
    </location>
</feature>
<dbReference type="HOGENOM" id="CLU_000604_86_7_2"/>
<comment type="subcellular location">
    <subcellularLocation>
        <location evidence="1">Cell membrane</location>
    </subcellularLocation>
</comment>
<protein>
    <submittedName>
        <fullName evidence="7">ABC transporter related protein</fullName>
    </submittedName>
</protein>
<dbReference type="GO" id="GO:0043190">
    <property type="term" value="C:ATP-binding cassette (ABC) transporter complex"/>
    <property type="evidence" value="ECO:0007669"/>
    <property type="project" value="TreeGrafter"/>
</dbReference>
<dbReference type="SMART" id="SM00382">
    <property type="entry name" value="AAA"/>
    <property type="match status" value="2"/>
</dbReference>
<evidence type="ECO:0000313" key="7">
    <source>
        <dbReference type="EMBL" id="EHQ36943.1"/>
    </source>
</evidence>
<dbReference type="InterPro" id="IPR027417">
    <property type="entry name" value="P-loop_NTPase"/>
</dbReference>
<feature type="domain" description="ABC transporter" evidence="6">
    <location>
        <begin position="278"/>
        <end position="496"/>
    </location>
</feature>
<dbReference type="AlphaFoldDB" id="H1YY08"/>
<dbReference type="Proteomes" id="UP000005741">
    <property type="component" value="Chromosome"/>
</dbReference>